<keyword evidence="4" id="KW-1185">Reference proteome</keyword>
<feature type="coiled-coil region" evidence="1">
    <location>
        <begin position="96"/>
        <end position="137"/>
    </location>
</feature>
<gene>
    <name evidence="3" type="ORF">FPHYL_2198</name>
</gene>
<feature type="compositionally biased region" description="Basic and acidic residues" evidence="2">
    <location>
        <begin position="51"/>
        <end position="62"/>
    </location>
</feature>
<evidence type="ECO:0000313" key="4">
    <source>
        <dbReference type="Proteomes" id="UP000582016"/>
    </source>
</evidence>
<feature type="region of interest" description="Disordered" evidence="2">
    <location>
        <begin position="1"/>
        <end position="96"/>
    </location>
</feature>
<keyword evidence="1" id="KW-0175">Coiled coil</keyword>
<dbReference type="EMBL" id="JAAOAQ010000063">
    <property type="protein sequence ID" value="KAF5569383.1"/>
    <property type="molecule type" value="Genomic_DNA"/>
</dbReference>
<evidence type="ECO:0000256" key="1">
    <source>
        <dbReference type="SAM" id="Coils"/>
    </source>
</evidence>
<evidence type="ECO:0000256" key="2">
    <source>
        <dbReference type="SAM" id="MobiDB-lite"/>
    </source>
</evidence>
<name>A0A8H5K9S2_9HYPO</name>
<proteinExistence type="predicted"/>
<dbReference type="AlphaFoldDB" id="A0A8H5K9S2"/>
<reference evidence="3 4" key="1">
    <citation type="submission" date="2020-05" db="EMBL/GenBank/DDBJ databases">
        <title>Identification and distribution of gene clusters putatively required for synthesis of sphingolipid metabolism inhibitors in phylogenetically diverse species of the filamentous fungus Fusarium.</title>
        <authorList>
            <person name="Kim H.-S."/>
            <person name="Busman M."/>
            <person name="Brown D.W."/>
            <person name="Divon H."/>
            <person name="Uhlig S."/>
            <person name="Proctor R.H."/>
        </authorList>
    </citation>
    <scope>NUCLEOTIDE SEQUENCE [LARGE SCALE GENOMIC DNA]</scope>
    <source>
        <strain evidence="3 4">NRRL 13617</strain>
    </source>
</reference>
<dbReference type="OrthoDB" id="5213630at2759"/>
<dbReference type="Proteomes" id="UP000582016">
    <property type="component" value="Unassembled WGS sequence"/>
</dbReference>
<protein>
    <submittedName>
        <fullName evidence="3">Uncharacterized protein</fullName>
    </submittedName>
</protein>
<sequence>MGSPVKTQRQGLEAVHSNEDPPPPTATNTTQSRVNQESQSHPSPTEMTESFSKDREESHESFEEMEGVVLSRKSTRGMARESTAAQSLKRDPEQECESLLSDIENLQGQLEETRQDLANSCAEREELVEVLDDLRSKVQPAGRLTDGEVTDFAKQLKYNISNLAEQWPEAVPLKSASIDHKYLRHLQSITPESSDYRQLLQNEDRRPQVVEGFIWKVLTTEVFGHFYWAGEFAAPHMRGLQLFFTPGQLGSPRLCDVQMWASKTTQLLLEALKSRGDDEKEHTKLYLQRIKNEITSLIIGTLGLSTSSGGSIAEQLDDILQGAIELDERFCQQAARWEWKYSFKSYHEGGLVFDDDFMDLDQAERYPDDEEAQPQKGAKFVISPVLVKRGDTEGVNDRLETTVMKMVVSCKGI</sequence>
<feature type="compositionally biased region" description="Polar residues" evidence="2">
    <location>
        <begin position="1"/>
        <end position="10"/>
    </location>
</feature>
<accession>A0A8H5K9S2</accession>
<comment type="caution">
    <text evidence="3">The sequence shown here is derived from an EMBL/GenBank/DDBJ whole genome shotgun (WGS) entry which is preliminary data.</text>
</comment>
<feature type="compositionally biased region" description="Polar residues" evidence="2">
    <location>
        <begin position="26"/>
        <end position="50"/>
    </location>
</feature>
<organism evidence="3 4">
    <name type="scientific">Fusarium phyllophilum</name>
    <dbReference type="NCBI Taxonomy" id="47803"/>
    <lineage>
        <taxon>Eukaryota</taxon>
        <taxon>Fungi</taxon>
        <taxon>Dikarya</taxon>
        <taxon>Ascomycota</taxon>
        <taxon>Pezizomycotina</taxon>
        <taxon>Sordariomycetes</taxon>
        <taxon>Hypocreomycetidae</taxon>
        <taxon>Hypocreales</taxon>
        <taxon>Nectriaceae</taxon>
        <taxon>Fusarium</taxon>
        <taxon>Fusarium fujikuroi species complex</taxon>
    </lineage>
</organism>
<evidence type="ECO:0000313" key="3">
    <source>
        <dbReference type="EMBL" id="KAF5569383.1"/>
    </source>
</evidence>